<dbReference type="PANTHER" id="PTHR43585">
    <property type="entry name" value="FUMIPYRROLE BIOSYNTHESIS PROTEIN C"/>
    <property type="match status" value="1"/>
</dbReference>
<gene>
    <name evidence="6" type="ORF">GK047_11810</name>
</gene>
<dbReference type="RefSeq" id="WP_163946192.1">
    <property type="nucleotide sequence ID" value="NZ_JAAIKC010000003.1"/>
</dbReference>
<proteinExistence type="predicted"/>
<comment type="caution">
    <text evidence="6">The sequence shown here is derived from an EMBL/GenBank/DDBJ whole genome shotgun (WGS) entry which is preliminary data.</text>
</comment>
<organism evidence="6">
    <name type="scientific">Paenibacillus sp. SYP-B3998</name>
    <dbReference type="NCBI Taxonomy" id="2678564"/>
    <lineage>
        <taxon>Bacteria</taxon>
        <taxon>Bacillati</taxon>
        <taxon>Bacillota</taxon>
        <taxon>Bacilli</taxon>
        <taxon>Bacillales</taxon>
        <taxon>Paenibacillaceae</taxon>
        <taxon>Paenibacillus</taxon>
    </lineage>
</organism>
<dbReference type="Pfam" id="PF18603">
    <property type="entry name" value="LAL_C2"/>
    <property type="match status" value="1"/>
</dbReference>
<dbReference type="Pfam" id="PF13535">
    <property type="entry name" value="ATP-grasp_4"/>
    <property type="match status" value="1"/>
</dbReference>
<dbReference type="InterPro" id="IPR040570">
    <property type="entry name" value="LAL_C2"/>
</dbReference>
<protein>
    <submittedName>
        <fullName evidence="6">ATP-grasp domain-containing protein</fullName>
    </submittedName>
</protein>
<keyword evidence="2 4" id="KW-0547">Nucleotide-binding</keyword>
<dbReference type="GO" id="GO:0016874">
    <property type="term" value="F:ligase activity"/>
    <property type="evidence" value="ECO:0007669"/>
    <property type="project" value="UniProtKB-KW"/>
</dbReference>
<evidence type="ECO:0000256" key="3">
    <source>
        <dbReference type="ARBA" id="ARBA00022840"/>
    </source>
</evidence>
<sequence length="431" mass="47399">MSRQKIVAFVEPSFYGVSFVKVAYDQGSKVIAIVSSKENPQKYGYEGIYHDLIVADIRDEQALYEAITNSDYNGQLDALIPATDYASHLTAKVAERLGLKGVPYEAALKSRNKDLAREAYEEHGVPGAKFKKVKTYEEAESAAAEIGYPVVLKPTNCASSQNVSFINNASELKKAMTAIVDFKVTYMDFKVREDYLIEEYLEGQEFSVELFLKDGKPIFSAVTEKVTSPLPYFVEILHTLPTSVYQEEQEDIINTAVSALKAIGLHNGPSHVEVKLSQKGARIIEVNGRPGGDNIASDLLVQAFGFDIFEATVNYYLDLPINSQPSKRRASSIAYLTASQDGIVTDIQGLDQLQISANVIRSHISVKPGDLVSVARSSDDRLGYVITVGDTPQEAKTLALELIQKIKLSYKEGAGNTVEAPLDLLETRIHT</sequence>
<reference evidence="6" key="1">
    <citation type="submission" date="2020-02" db="EMBL/GenBank/DDBJ databases">
        <authorList>
            <person name="Shen X.-R."/>
            <person name="Zhang Y.-X."/>
        </authorList>
    </citation>
    <scope>NUCLEOTIDE SEQUENCE</scope>
    <source>
        <strain evidence="6">SYP-B3998</strain>
    </source>
</reference>
<dbReference type="InterPro" id="IPR011761">
    <property type="entry name" value="ATP-grasp"/>
</dbReference>
<dbReference type="PROSITE" id="PS50975">
    <property type="entry name" value="ATP_GRASP"/>
    <property type="match status" value="1"/>
</dbReference>
<dbReference type="PANTHER" id="PTHR43585:SF2">
    <property type="entry name" value="ATP-GRASP ENZYME FSQD"/>
    <property type="match status" value="1"/>
</dbReference>
<dbReference type="EMBL" id="JAAIKC010000003">
    <property type="protein sequence ID" value="NEW06700.1"/>
    <property type="molecule type" value="Genomic_DNA"/>
</dbReference>
<keyword evidence="3 4" id="KW-0067">ATP-binding</keyword>
<evidence type="ECO:0000256" key="4">
    <source>
        <dbReference type="PROSITE-ProRule" id="PRU00409"/>
    </source>
</evidence>
<evidence type="ECO:0000256" key="1">
    <source>
        <dbReference type="ARBA" id="ARBA00022598"/>
    </source>
</evidence>
<name>A0A6G3ZX94_9BACL</name>
<dbReference type="Gene3D" id="3.40.50.20">
    <property type="match status" value="1"/>
</dbReference>
<keyword evidence="1" id="KW-0436">Ligase</keyword>
<dbReference type="GO" id="GO:0005524">
    <property type="term" value="F:ATP binding"/>
    <property type="evidence" value="ECO:0007669"/>
    <property type="project" value="UniProtKB-UniRule"/>
</dbReference>
<feature type="domain" description="ATP-grasp" evidence="5">
    <location>
        <begin position="117"/>
        <end position="317"/>
    </location>
</feature>
<dbReference type="SUPFAM" id="SSF56059">
    <property type="entry name" value="Glutathione synthetase ATP-binding domain-like"/>
    <property type="match status" value="1"/>
</dbReference>
<dbReference type="GO" id="GO:0046872">
    <property type="term" value="F:metal ion binding"/>
    <property type="evidence" value="ECO:0007669"/>
    <property type="project" value="InterPro"/>
</dbReference>
<dbReference type="AlphaFoldDB" id="A0A6G3ZX94"/>
<dbReference type="SMART" id="SM01209">
    <property type="entry name" value="GARS_A"/>
    <property type="match status" value="1"/>
</dbReference>
<dbReference type="Gene3D" id="3.30.470.20">
    <property type="entry name" value="ATP-grasp fold, B domain"/>
    <property type="match status" value="1"/>
</dbReference>
<accession>A0A6G3ZX94</accession>
<evidence type="ECO:0000313" key="6">
    <source>
        <dbReference type="EMBL" id="NEW06700.1"/>
    </source>
</evidence>
<dbReference type="InterPro" id="IPR052032">
    <property type="entry name" value="ATP-dep_AA_Ligase"/>
</dbReference>
<evidence type="ECO:0000256" key="2">
    <source>
        <dbReference type="ARBA" id="ARBA00022741"/>
    </source>
</evidence>
<evidence type="ECO:0000259" key="5">
    <source>
        <dbReference type="PROSITE" id="PS50975"/>
    </source>
</evidence>